<gene>
    <name evidence="11" type="primary">LOC100373460</name>
</gene>
<dbReference type="RefSeq" id="XP_002731784.1">
    <property type="nucleotide sequence ID" value="XM_002731738.2"/>
</dbReference>
<evidence type="ECO:0000313" key="10">
    <source>
        <dbReference type="Proteomes" id="UP000694865"/>
    </source>
</evidence>
<keyword evidence="5" id="KW-0811">Translocation</keyword>
<evidence type="ECO:0000256" key="3">
    <source>
        <dbReference type="ARBA" id="ARBA00022816"/>
    </source>
</evidence>
<dbReference type="SUPFAM" id="SSF50978">
    <property type="entry name" value="WD40 repeat-like"/>
    <property type="match status" value="1"/>
</dbReference>
<dbReference type="PANTHER" id="PTHR13257">
    <property type="entry name" value="NUCLEOPORIN NUP84-RELATED"/>
    <property type="match status" value="1"/>
</dbReference>
<accession>A0ABM0GKC8</accession>
<dbReference type="InterPro" id="IPR037700">
    <property type="entry name" value="NUP88/NUP82"/>
</dbReference>
<dbReference type="Pfam" id="PF10168">
    <property type="entry name" value="Nup88"/>
    <property type="match status" value="1"/>
</dbReference>
<evidence type="ECO:0000313" key="11">
    <source>
        <dbReference type="RefSeq" id="XP_002731784.1"/>
    </source>
</evidence>
<protein>
    <submittedName>
        <fullName evidence="11">Nuclear pore complex protein Nup88-like</fullName>
    </submittedName>
</protein>
<evidence type="ECO:0000256" key="8">
    <source>
        <dbReference type="SAM" id="Coils"/>
    </source>
</evidence>
<keyword evidence="6" id="KW-0906">Nuclear pore complex</keyword>
<evidence type="ECO:0000256" key="1">
    <source>
        <dbReference type="ARBA" id="ARBA00004567"/>
    </source>
</evidence>
<evidence type="ECO:0000256" key="6">
    <source>
        <dbReference type="ARBA" id="ARBA00023132"/>
    </source>
</evidence>
<dbReference type="InterPro" id="IPR019321">
    <property type="entry name" value="Nucleoporin_Nup88"/>
</dbReference>
<keyword evidence="7" id="KW-0539">Nucleus</keyword>
<keyword evidence="10" id="KW-1185">Reference proteome</keyword>
<keyword evidence="4" id="KW-0653">Protein transport</keyword>
<proteinExistence type="predicted"/>
<evidence type="ECO:0000256" key="2">
    <source>
        <dbReference type="ARBA" id="ARBA00022448"/>
    </source>
</evidence>
<dbReference type="GeneID" id="100373460"/>
<feature type="region of interest" description="Disordered" evidence="9">
    <location>
        <begin position="652"/>
        <end position="680"/>
    </location>
</feature>
<keyword evidence="3" id="KW-0509">mRNA transport</keyword>
<evidence type="ECO:0000256" key="4">
    <source>
        <dbReference type="ARBA" id="ARBA00022927"/>
    </source>
</evidence>
<dbReference type="PANTHER" id="PTHR13257:SF0">
    <property type="entry name" value="NUCLEAR PORE COMPLEX PROTEIN NUP88"/>
    <property type="match status" value="1"/>
</dbReference>
<evidence type="ECO:0000256" key="9">
    <source>
        <dbReference type="SAM" id="MobiDB-lite"/>
    </source>
</evidence>
<evidence type="ECO:0000256" key="5">
    <source>
        <dbReference type="ARBA" id="ARBA00023010"/>
    </source>
</evidence>
<evidence type="ECO:0000256" key="7">
    <source>
        <dbReference type="ARBA" id="ARBA00023242"/>
    </source>
</evidence>
<keyword evidence="2" id="KW-0813">Transport</keyword>
<feature type="compositionally biased region" description="Basic and acidic residues" evidence="9">
    <location>
        <begin position="652"/>
        <end position="669"/>
    </location>
</feature>
<dbReference type="Proteomes" id="UP000694865">
    <property type="component" value="Unplaced"/>
</dbReference>
<feature type="coiled-coil region" evidence="8">
    <location>
        <begin position="560"/>
        <end position="633"/>
    </location>
</feature>
<sequence>MATASWRSALNSHPVFSDLQENNAEERLKIDSRNLLEVGGSELFVWDPQKSHLLTTNLKNLLDTQVEQERSNSYQTLLCTNPPRFAVCNIALSPTCCHLALSGQHGVSILELPSRWGKYADFEGGKSNINCRTIPIAERFFTTQSSVLLLQASWHPGSQSDTHIMLLTSDNLLRVFELNDPQSVYQIYSLGEPPNNLHTMATFEEVLGEIAVSFDFGPPLESTPCLESTGSSHGKQKAKVYPVYVLRGNGDVYYLTVSMDDQSTVGYAVQGPLSMYPPAEDNYGLDACNIICLHSNPPVLVIATSTGNLYHCIVLSKSDEDDDTGSQSWRDDLDFKRGSDLSLYVYENVELELSLSLDHLEEDMTCPITLHRDPTTTDRYHCSHGTGVHSVAITWLPKLQQLCVTEDEGSLLEFSQDQSCIAEHLVCTRPTSGSLPAPIQGLCIVYDKLLGITLICLTSHLECVALPLVNLYQLAPPLMSASFPSQKSVSPLRVMSVEPFDRHIKKILQRHVTNPVLKSHPETELTPQECCQVLNRATQVFREEYIIKQEVAREEIAKRIMVLRDQKMQQLQELKDFEEEREQISSTAEEIAEKLEDAKENQTQLNSRIKTILKNLEARLPVLSDAEQNMKKELSTMEGKLKHHKNVLQQVKTKEEYQSRQISRMEKKSSNRGMSQSHTKHLHAVLKEEGDKISSLVKQVHSLKSLAGE</sequence>
<reference evidence="11" key="1">
    <citation type="submission" date="2025-08" db="UniProtKB">
        <authorList>
            <consortium name="RefSeq"/>
        </authorList>
    </citation>
    <scope>IDENTIFICATION</scope>
    <source>
        <tissue evidence="11">Testes</tissue>
    </source>
</reference>
<comment type="subcellular location">
    <subcellularLocation>
        <location evidence="1">Nucleus</location>
        <location evidence="1">Nuclear pore complex</location>
    </subcellularLocation>
</comment>
<name>A0ABM0GKC8_SACKO</name>
<dbReference type="InterPro" id="IPR036322">
    <property type="entry name" value="WD40_repeat_dom_sf"/>
</dbReference>
<keyword evidence="8" id="KW-0175">Coiled coil</keyword>
<organism evidence="10 11">
    <name type="scientific">Saccoglossus kowalevskii</name>
    <name type="common">Acorn worm</name>
    <dbReference type="NCBI Taxonomy" id="10224"/>
    <lineage>
        <taxon>Eukaryota</taxon>
        <taxon>Metazoa</taxon>
        <taxon>Hemichordata</taxon>
        <taxon>Enteropneusta</taxon>
        <taxon>Harrimaniidae</taxon>
        <taxon>Saccoglossus</taxon>
    </lineage>
</organism>